<dbReference type="Pfam" id="PF07992">
    <property type="entry name" value="Pyr_redox_2"/>
    <property type="match status" value="1"/>
</dbReference>
<feature type="domain" description="FAD/NAD(P)-binding" evidence="5">
    <location>
        <begin position="151"/>
        <end position="264"/>
    </location>
</feature>
<dbReference type="GO" id="GO:0003955">
    <property type="term" value="F:NAD(P)H dehydrogenase (quinone) activity"/>
    <property type="evidence" value="ECO:0007669"/>
    <property type="project" value="TreeGrafter"/>
</dbReference>
<evidence type="ECO:0000259" key="4">
    <source>
        <dbReference type="Pfam" id="PF02852"/>
    </source>
</evidence>
<dbReference type="PANTHER" id="PTHR43014">
    <property type="entry name" value="MERCURIC REDUCTASE"/>
    <property type="match status" value="1"/>
</dbReference>
<dbReference type="InterPro" id="IPR016156">
    <property type="entry name" value="FAD/NAD-linked_Rdtase_dimer_sf"/>
</dbReference>
<feature type="domain" description="Pyridine nucleotide-disulphide oxidoreductase dimerisation" evidence="4">
    <location>
        <begin position="317"/>
        <end position="391"/>
    </location>
</feature>
<dbReference type="InterPro" id="IPR023753">
    <property type="entry name" value="FAD/NAD-binding_dom"/>
</dbReference>
<evidence type="ECO:0000256" key="3">
    <source>
        <dbReference type="ARBA" id="ARBA00022827"/>
    </source>
</evidence>
<evidence type="ECO:0000313" key="7">
    <source>
        <dbReference type="Proteomes" id="UP001152872"/>
    </source>
</evidence>
<proteinExistence type="predicted"/>
<keyword evidence="7" id="KW-1185">Reference proteome</keyword>
<evidence type="ECO:0000313" key="6">
    <source>
        <dbReference type="EMBL" id="MDG3493336.1"/>
    </source>
</evidence>
<gene>
    <name evidence="6" type="ORF">FEV09_02085</name>
</gene>
<dbReference type="SUPFAM" id="SSF51905">
    <property type="entry name" value="FAD/NAD(P)-binding domain"/>
    <property type="match status" value="2"/>
</dbReference>
<dbReference type="Proteomes" id="UP001152872">
    <property type="component" value="Unassembled WGS sequence"/>
</dbReference>
<sequence length="428" mass="48333">MAVDYDLVAIGMGAYALKLVCLAVQSGARVAWICDRHSYDLTDLNIVQILDVLQLLKSRMFAYSTAEKLSLFPQQIKLALKDVCPDDLLDMVQTIGVDVIIGTCKFDRKSPNFYGLEVTESDAFATDRISQRRLTSRTYVIADDLPTPLSKIFGLADSDYLTASKLLHLENLPNSIAVLGNDVYACAIAQNLNFLSVKTYLLADYSPILPSIDVAIARTLQAQLEAEGIEIYTNARVTAVSKIQFDRSRIWLDNTTLECDRLLVPIAPRTWHVPHESYIYQCHREQDIAQILYQCLRTHPWHLPTRSEVPAAIHVPSIPPISQIGITESVAKNLGHSTYVLESADENMGMCKIICDRQGKILGASMYGERAKLVIEAIAMAMQGKIKIQNIEVLQELHLTEQWSKLHRHHSKQEKLSNWFTFRRDWNF</sequence>
<dbReference type="Gene3D" id="3.50.50.60">
    <property type="entry name" value="FAD/NAD(P)-binding domain"/>
    <property type="match status" value="2"/>
</dbReference>
<dbReference type="Pfam" id="PF02852">
    <property type="entry name" value="Pyr_redox_dim"/>
    <property type="match status" value="1"/>
</dbReference>
<keyword evidence="2" id="KW-0285">Flavoprotein</keyword>
<dbReference type="Gene3D" id="3.30.390.30">
    <property type="match status" value="1"/>
</dbReference>
<name>A0A9X4RGD0_9CYAN</name>
<dbReference type="InterPro" id="IPR004099">
    <property type="entry name" value="Pyr_nucl-diS_OxRdtase_dimer"/>
</dbReference>
<dbReference type="InterPro" id="IPR036188">
    <property type="entry name" value="FAD/NAD-bd_sf"/>
</dbReference>
<evidence type="ECO:0000259" key="5">
    <source>
        <dbReference type="Pfam" id="PF07992"/>
    </source>
</evidence>
<comment type="cofactor">
    <cofactor evidence="1">
        <name>FAD</name>
        <dbReference type="ChEBI" id="CHEBI:57692"/>
    </cofactor>
</comment>
<dbReference type="RefSeq" id="WP_009625376.1">
    <property type="nucleotide sequence ID" value="NZ_VBTY01000009.1"/>
</dbReference>
<evidence type="ECO:0000256" key="1">
    <source>
        <dbReference type="ARBA" id="ARBA00001974"/>
    </source>
</evidence>
<dbReference type="SUPFAM" id="SSF55424">
    <property type="entry name" value="FAD/NAD-linked reductases, dimerisation (C-terminal) domain"/>
    <property type="match status" value="1"/>
</dbReference>
<accession>A0A9X4RGD0</accession>
<protein>
    <submittedName>
        <fullName evidence="6">NAD-binding protein</fullName>
    </submittedName>
</protein>
<comment type="caution">
    <text evidence="6">The sequence shown here is derived from an EMBL/GenBank/DDBJ whole genome shotgun (WGS) entry which is preliminary data.</text>
</comment>
<organism evidence="6 7">
    <name type="scientific">Pseudanabaena catenata USMAC16</name>
    <dbReference type="NCBI Taxonomy" id="1855837"/>
    <lineage>
        <taxon>Bacteria</taxon>
        <taxon>Bacillati</taxon>
        <taxon>Cyanobacteriota</taxon>
        <taxon>Cyanophyceae</taxon>
        <taxon>Pseudanabaenales</taxon>
        <taxon>Pseudanabaenaceae</taxon>
        <taxon>Pseudanabaena</taxon>
    </lineage>
</organism>
<dbReference type="EMBL" id="VBTY01000009">
    <property type="protein sequence ID" value="MDG3493336.1"/>
    <property type="molecule type" value="Genomic_DNA"/>
</dbReference>
<dbReference type="GO" id="GO:0050660">
    <property type="term" value="F:flavin adenine dinucleotide binding"/>
    <property type="evidence" value="ECO:0007669"/>
    <property type="project" value="TreeGrafter"/>
</dbReference>
<dbReference type="AlphaFoldDB" id="A0A9X4RGD0"/>
<evidence type="ECO:0000256" key="2">
    <source>
        <dbReference type="ARBA" id="ARBA00022630"/>
    </source>
</evidence>
<dbReference type="PANTHER" id="PTHR43014:SF2">
    <property type="entry name" value="MERCURIC REDUCTASE"/>
    <property type="match status" value="1"/>
</dbReference>
<keyword evidence="3" id="KW-0274">FAD</keyword>
<reference evidence="6" key="1">
    <citation type="submission" date="2019-05" db="EMBL/GenBank/DDBJ databases">
        <title>Whole genome sequencing of Pseudanabaena catenata USMAC16.</title>
        <authorList>
            <person name="Khan Z."/>
            <person name="Omar W.M."/>
            <person name="Convey P."/>
            <person name="Merican F."/>
            <person name="Najimudin N."/>
        </authorList>
    </citation>
    <scope>NUCLEOTIDE SEQUENCE</scope>
    <source>
        <strain evidence="6">USMAC16</strain>
    </source>
</reference>